<evidence type="ECO:0000256" key="7">
    <source>
        <dbReference type="ARBA" id="ARBA00023239"/>
    </source>
</evidence>
<comment type="catalytic activity">
    <reaction evidence="10">
        <text>N(6)-(1,2-dicarboxyethyl)-AMP = fumarate + AMP</text>
        <dbReference type="Rhea" id="RHEA:16853"/>
        <dbReference type="ChEBI" id="CHEBI:29806"/>
        <dbReference type="ChEBI" id="CHEBI:57567"/>
        <dbReference type="ChEBI" id="CHEBI:456215"/>
        <dbReference type="EC" id="4.3.2.2"/>
    </reaction>
    <physiologicalReaction direction="left-to-right" evidence="10">
        <dbReference type="Rhea" id="RHEA:16854"/>
    </physiologicalReaction>
</comment>
<evidence type="ECO:0000256" key="13">
    <source>
        <dbReference type="SAM" id="MobiDB-lite"/>
    </source>
</evidence>
<dbReference type="PANTHER" id="PTHR43172">
    <property type="entry name" value="ADENYLOSUCCINATE LYASE"/>
    <property type="match status" value="1"/>
</dbReference>
<dbReference type="SMART" id="SM00998">
    <property type="entry name" value="ADSL_C"/>
    <property type="match status" value="1"/>
</dbReference>
<protein>
    <recommendedName>
        <fullName evidence="5 11">Adenylosuccinate lyase</fullName>
        <shortName evidence="12">ASL</shortName>
        <ecNumber evidence="4 11">4.3.2.2</ecNumber>
    </recommendedName>
    <alternativeName>
        <fullName evidence="9 12">Adenylosuccinase</fullName>
    </alternativeName>
</protein>
<dbReference type="RefSeq" id="WP_343841727.1">
    <property type="nucleotide sequence ID" value="NZ_BAAADO010000005.1"/>
</dbReference>
<evidence type="ECO:0000256" key="2">
    <source>
        <dbReference type="ARBA" id="ARBA00004734"/>
    </source>
</evidence>
<dbReference type="Gene3D" id="1.10.275.10">
    <property type="entry name" value="Fumarase/aspartase (N-terminal domain)"/>
    <property type="match status" value="1"/>
</dbReference>
<dbReference type="InterPro" id="IPR020557">
    <property type="entry name" value="Fumarate_lyase_CS"/>
</dbReference>
<evidence type="ECO:0000256" key="5">
    <source>
        <dbReference type="ARBA" id="ARBA00017058"/>
    </source>
</evidence>
<dbReference type="Pfam" id="PF00206">
    <property type="entry name" value="Lyase_1"/>
    <property type="match status" value="1"/>
</dbReference>
<dbReference type="PRINTS" id="PR00145">
    <property type="entry name" value="ARGSUCLYASE"/>
</dbReference>
<dbReference type="EMBL" id="BAAADO010000005">
    <property type="protein sequence ID" value="GAA0497402.1"/>
    <property type="molecule type" value="Genomic_DNA"/>
</dbReference>
<dbReference type="SUPFAM" id="SSF48557">
    <property type="entry name" value="L-aspartase-like"/>
    <property type="match status" value="1"/>
</dbReference>
<comment type="catalytic activity">
    <reaction evidence="8">
        <text>(2S)-2-[5-amino-1-(5-phospho-beta-D-ribosyl)imidazole-4-carboxamido]succinate = 5-amino-1-(5-phospho-beta-D-ribosyl)imidazole-4-carboxamide + fumarate</text>
        <dbReference type="Rhea" id="RHEA:23920"/>
        <dbReference type="ChEBI" id="CHEBI:29806"/>
        <dbReference type="ChEBI" id="CHEBI:58443"/>
        <dbReference type="ChEBI" id="CHEBI:58475"/>
        <dbReference type="EC" id="4.3.2.2"/>
    </reaction>
    <physiologicalReaction direction="left-to-right" evidence="8">
        <dbReference type="Rhea" id="RHEA:23921"/>
    </physiologicalReaction>
</comment>
<evidence type="ECO:0000256" key="8">
    <source>
        <dbReference type="ARBA" id="ARBA00024477"/>
    </source>
</evidence>
<dbReference type="EC" id="4.3.2.2" evidence="4 11"/>
<dbReference type="PROSITE" id="PS00163">
    <property type="entry name" value="FUMARATE_LYASES"/>
    <property type="match status" value="1"/>
</dbReference>
<dbReference type="Gene3D" id="1.20.200.10">
    <property type="entry name" value="Fumarase/aspartase (Central domain)"/>
    <property type="match status" value="1"/>
</dbReference>
<proteinExistence type="inferred from homology"/>
<dbReference type="InterPro" id="IPR000362">
    <property type="entry name" value="Fumarate_lyase_fam"/>
</dbReference>
<name>A0ABP3LBP7_9BACI</name>
<dbReference type="InterPro" id="IPR008948">
    <property type="entry name" value="L-Aspartase-like"/>
</dbReference>
<keyword evidence="7 12" id="KW-0456">Lyase</keyword>
<evidence type="ECO:0000313" key="16">
    <source>
        <dbReference type="Proteomes" id="UP001500880"/>
    </source>
</evidence>
<evidence type="ECO:0000313" key="15">
    <source>
        <dbReference type="EMBL" id="GAA0497402.1"/>
    </source>
</evidence>
<evidence type="ECO:0000256" key="4">
    <source>
        <dbReference type="ARBA" id="ARBA00012339"/>
    </source>
</evidence>
<organism evidence="15 16">
    <name type="scientific">Salinibacillus aidingensis</name>
    <dbReference type="NCBI Taxonomy" id="237684"/>
    <lineage>
        <taxon>Bacteria</taxon>
        <taxon>Bacillati</taxon>
        <taxon>Bacillota</taxon>
        <taxon>Bacilli</taxon>
        <taxon>Bacillales</taxon>
        <taxon>Bacillaceae</taxon>
        <taxon>Salinibacillus</taxon>
    </lineage>
</organism>
<comment type="similarity">
    <text evidence="3 12">Belongs to the lyase 1 family. Adenylosuccinate lyase subfamily.</text>
</comment>
<comment type="pathway">
    <text evidence="1 12">Purine metabolism; IMP biosynthesis via de novo pathway; 5-amino-1-(5-phospho-D-ribosyl)imidazole-4-carboxamide from 5-amino-1-(5-phospho-D-ribosyl)imidazole-4-carboxylate: step 2/2.</text>
</comment>
<feature type="domain" description="Adenylosuccinate lyase C-terminal" evidence="14">
    <location>
        <begin position="349"/>
        <end position="429"/>
    </location>
</feature>
<keyword evidence="16" id="KW-1185">Reference proteome</keyword>
<reference evidence="16" key="1">
    <citation type="journal article" date="2019" name="Int. J. Syst. Evol. Microbiol.">
        <title>The Global Catalogue of Microorganisms (GCM) 10K type strain sequencing project: providing services to taxonomists for standard genome sequencing and annotation.</title>
        <authorList>
            <consortium name="The Broad Institute Genomics Platform"/>
            <consortium name="The Broad Institute Genome Sequencing Center for Infectious Disease"/>
            <person name="Wu L."/>
            <person name="Ma J."/>
        </authorList>
    </citation>
    <scope>NUCLEOTIDE SEQUENCE [LARGE SCALE GENOMIC DNA]</scope>
    <source>
        <strain evidence="16">JCM 12389</strain>
    </source>
</reference>
<evidence type="ECO:0000256" key="3">
    <source>
        <dbReference type="ARBA" id="ARBA00008273"/>
    </source>
</evidence>
<dbReference type="NCBIfam" id="TIGR00928">
    <property type="entry name" value="purB"/>
    <property type="match status" value="1"/>
</dbReference>
<evidence type="ECO:0000259" key="14">
    <source>
        <dbReference type="SMART" id="SM00998"/>
    </source>
</evidence>
<gene>
    <name evidence="15" type="primary">purB</name>
    <name evidence="15" type="ORF">GCM10008986_25470</name>
</gene>
<sequence length="431" mass="49615">MIERYTREEMGAIWTEKNKWNAWLEVELLACEAWSELGVIPAEDVKALRKNASFDVERVKEIEQETRHDVVAFTRAVSETLGEERKWVHYGLTSTDVVDTAQSYLLLQANEVIEKDLNNFIDILANKAQEHKYTVMMGRTHGVHAEPTTFGLKMALWYEEMKRNLTRFESAREQIEMGKLSGAVGTYANIDPFVERYVCEKLGLTPAPVSTQTLQRDRHAHYLSVLAQIATSIEKFAIEIRGLQKTETREVEEFFAKGQKGSSAMPHKRNPIGSENMSGLSRVVRGHMLTAYENVPLWHERDISHSSAERIILPDSTIAINYMLNRFGRIVKNLTIFPENMRKNMDKTYGLIFSQRVLLSLIDNGMVREQAYDLVQPKAMEAWEKGVPFRSLLEKDKEITDVLSKEDLDECFDYEYHLKNVDGIFERIGLL</sequence>
<comment type="pathway">
    <text evidence="2 12">Purine metabolism; AMP biosynthesis via de novo pathway; AMP from IMP: step 2/2.</text>
</comment>
<evidence type="ECO:0000256" key="12">
    <source>
        <dbReference type="RuleBase" id="RU361172"/>
    </source>
</evidence>
<dbReference type="Gene3D" id="1.10.40.30">
    <property type="entry name" value="Fumarase/aspartase (C-terminal domain)"/>
    <property type="match status" value="1"/>
</dbReference>
<dbReference type="Proteomes" id="UP001500880">
    <property type="component" value="Unassembled WGS sequence"/>
</dbReference>
<dbReference type="CDD" id="cd01360">
    <property type="entry name" value="Adenylsuccinate_lyase_1"/>
    <property type="match status" value="1"/>
</dbReference>
<feature type="region of interest" description="Disordered" evidence="13">
    <location>
        <begin position="256"/>
        <end position="276"/>
    </location>
</feature>
<evidence type="ECO:0000256" key="11">
    <source>
        <dbReference type="NCBIfam" id="TIGR00928"/>
    </source>
</evidence>
<evidence type="ECO:0000256" key="6">
    <source>
        <dbReference type="ARBA" id="ARBA00022755"/>
    </source>
</evidence>
<dbReference type="PANTHER" id="PTHR43172:SF1">
    <property type="entry name" value="ADENYLOSUCCINATE LYASE"/>
    <property type="match status" value="1"/>
</dbReference>
<evidence type="ECO:0000256" key="1">
    <source>
        <dbReference type="ARBA" id="ARBA00004706"/>
    </source>
</evidence>
<dbReference type="InterPro" id="IPR022761">
    <property type="entry name" value="Fumarate_lyase_N"/>
</dbReference>
<dbReference type="InterPro" id="IPR004769">
    <property type="entry name" value="Pur_lyase"/>
</dbReference>
<dbReference type="GO" id="GO:0016829">
    <property type="term" value="F:lyase activity"/>
    <property type="evidence" value="ECO:0007669"/>
    <property type="project" value="UniProtKB-KW"/>
</dbReference>
<dbReference type="Pfam" id="PF10397">
    <property type="entry name" value="ADSL_C"/>
    <property type="match status" value="1"/>
</dbReference>
<evidence type="ECO:0000256" key="9">
    <source>
        <dbReference type="ARBA" id="ARBA00030717"/>
    </source>
</evidence>
<comment type="caution">
    <text evidence="15">The sequence shown here is derived from an EMBL/GenBank/DDBJ whole genome shotgun (WGS) entry which is preliminary data.</text>
</comment>
<accession>A0ABP3LBP7</accession>
<keyword evidence="6 12" id="KW-0658">Purine biosynthesis</keyword>
<evidence type="ECO:0000256" key="10">
    <source>
        <dbReference type="ARBA" id="ARBA00049115"/>
    </source>
</evidence>
<dbReference type="InterPro" id="IPR024083">
    <property type="entry name" value="Fumarase/histidase_N"/>
</dbReference>
<dbReference type="InterPro" id="IPR019468">
    <property type="entry name" value="AdenyloSucc_lyase_C"/>
</dbReference>
<dbReference type="PRINTS" id="PR00149">
    <property type="entry name" value="FUMRATELYASE"/>
</dbReference>